<evidence type="ECO:0000313" key="1">
    <source>
        <dbReference type="EMBL" id="MBX61531.1"/>
    </source>
</evidence>
<protein>
    <submittedName>
        <fullName evidence="1">Uncharacterized protein</fullName>
    </submittedName>
</protein>
<proteinExistence type="predicted"/>
<dbReference type="EMBL" id="GGEC01081047">
    <property type="protein sequence ID" value="MBX61531.1"/>
    <property type="molecule type" value="Transcribed_RNA"/>
</dbReference>
<accession>A0A2P2Q3I3</accession>
<organism evidence="1">
    <name type="scientific">Rhizophora mucronata</name>
    <name type="common">Asiatic mangrove</name>
    <dbReference type="NCBI Taxonomy" id="61149"/>
    <lineage>
        <taxon>Eukaryota</taxon>
        <taxon>Viridiplantae</taxon>
        <taxon>Streptophyta</taxon>
        <taxon>Embryophyta</taxon>
        <taxon>Tracheophyta</taxon>
        <taxon>Spermatophyta</taxon>
        <taxon>Magnoliopsida</taxon>
        <taxon>eudicotyledons</taxon>
        <taxon>Gunneridae</taxon>
        <taxon>Pentapetalae</taxon>
        <taxon>rosids</taxon>
        <taxon>fabids</taxon>
        <taxon>Malpighiales</taxon>
        <taxon>Rhizophoraceae</taxon>
        <taxon>Rhizophora</taxon>
    </lineage>
</organism>
<sequence length="50" mass="5293">MAVHATTSRSCSKSKIRLAGLISPSLTYPSSRAVKAITSRSEILVCSTII</sequence>
<reference evidence="1" key="1">
    <citation type="submission" date="2018-02" db="EMBL/GenBank/DDBJ databases">
        <title>Rhizophora mucronata_Transcriptome.</title>
        <authorList>
            <person name="Meera S.P."/>
            <person name="Sreeshan A."/>
            <person name="Augustine A."/>
        </authorList>
    </citation>
    <scope>NUCLEOTIDE SEQUENCE</scope>
    <source>
        <tissue evidence="1">Leaf</tissue>
    </source>
</reference>
<dbReference type="AlphaFoldDB" id="A0A2P2Q3I3"/>
<name>A0A2P2Q3I3_RHIMU</name>